<dbReference type="GO" id="GO:0005634">
    <property type="term" value="C:nucleus"/>
    <property type="evidence" value="ECO:0007669"/>
    <property type="project" value="TreeGrafter"/>
</dbReference>
<feature type="compositionally biased region" description="Basic and acidic residues" evidence="9">
    <location>
        <begin position="57"/>
        <end position="66"/>
    </location>
</feature>
<evidence type="ECO:0000256" key="2">
    <source>
        <dbReference type="ARBA" id="ARBA00021132"/>
    </source>
</evidence>
<dbReference type="GO" id="GO:2000001">
    <property type="term" value="P:regulation of DNA damage checkpoint"/>
    <property type="evidence" value="ECO:0007669"/>
    <property type="project" value="TreeGrafter"/>
</dbReference>
<dbReference type="eggNOG" id="KOG4328">
    <property type="taxonomic scope" value="Eukaryota"/>
</dbReference>
<dbReference type="Proteomes" id="UP000001861">
    <property type="component" value="Unassembled WGS sequence"/>
</dbReference>
<dbReference type="RefSeq" id="XP_001833216.1">
    <property type="nucleotide sequence ID" value="XM_001833164.1"/>
</dbReference>
<comment type="caution">
    <text evidence="10">The sequence shown here is derived from an EMBL/GenBank/DDBJ whole genome shotgun (WGS) entry which is preliminary data.</text>
</comment>
<dbReference type="SMART" id="SM00320">
    <property type="entry name" value="WD40"/>
    <property type="match status" value="5"/>
</dbReference>
<dbReference type="GO" id="GO:0003677">
    <property type="term" value="F:DNA binding"/>
    <property type="evidence" value="ECO:0007669"/>
    <property type="project" value="UniProtKB-UniRule"/>
</dbReference>
<keyword evidence="11" id="KW-1185">Reference proteome</keyword>
<keyword evidence="3 7" id="KW-0853">WD repeat</keyword>
<organism evidence="10 11">
    <name type="scientific">Coprinopsis cinerea (strain Okayama-7 / 130 / ATCC MYA-4618 / FGSC 9003)</name>
    <name type="common">Inky cap fungus</name>
    <name type="synonym">Hormographiella aspergillata</name>
    <dbReference type="NCBI Taxonomy" id="240176"/>
    <lineage>
        <taxon>Eukaryota</taxon>
        <taxon>Fungi</taxon>
        <taxon>Dikarya</taxon>
        <taxon>Basidiomycota</taxon>
        <taxon>Agaricomycotina</taxon>
        <taxon>Agaricomycetes</taxon>
        <taxon>Agaricomycetidae</taxon>
        <taxon>Agaricales</taxon>
        <taxon>Agaricineae</taxon>
        <taxon>Psathyrellaceae</taxon>
        <taxon>Coprinopsis</taxon>
    </lineage>
</organism>
<comment type="function">
    <text evidence="8">DNA-binding protein that binds to both single- and double-stranded DNA. Binds preferentially to UV-damaged DNA. May be involved in DNA-metabolic processes.</text>
</comment>
<reference evidence="10 11" key="1">
    <citation type="journal article" date="2010" name="Proc. Natl. Acad. Sci. U.S.A.">
        <title>Insights into evolution of multicellular fungi from the assembled chromosomes of the mushroom Coprinopsis cinerea (Coprinus cinereus).</title>
        <authorList>
            <person name="Stajich J.E."/>
            <person name="Wilke S.K."/>
            <person name="Ahren D."/>
            <person name="Au C.H."/>
            <person name="Birren B.W."/>
            <person name="Borodovsky M."/>
            <person name="Burns C."/>
            <person name="Canback B."/>
            <person name="Casselton L.A."/>
            <person name="Cheng C.K."/>
            <person name="Deng J."/>
            <person name="Dietrich F.S."/>
            <person name="Fargo D.C."/>
            <person name="Farman M.L."/>
            <person name="Gathman A.C."/>
            <person name="Goldberg J."/>
            <person name="Guigo R."/>
            <person name="Hoegger P.J."/>
            <person name="Hooker J.B."/>
            <person name="Huggins A."/>
            <person name="James T.Y."/>
            <person name="Kamada T."/>
            <person name="Kilaru S."/>
            <person name="Kodira C."/>
            <person name="Kues U."/>
            <person name="Kupfer D."/>
            <person name="Kwan H.S."/>
            <person name="Lomsadze A."/>
            <person name="Li W."/>
            <person name="Lilly W.W."/>
            <person name="Ma L.J."/>
            <person name="Mackey A.J."/>
            <person name="Manning G."/>
            <person name="Martin F."/>
            <person name="Muraguchi H."/>
            <person name="Natvig D.O."/>
            <person name="Palmerini H."/>
            <person name="Ramesh M.A."/>
            <person name="Rehmeyer C.J."/>
            <person name="Roe B.A."/>
            <person name="Shenoy N."/>
            <person name="Stanke M."/>
            <person name="Ter-Hovhannisyan V."/>
            <person name="Tunlid A."/>
            <person name="Velagapudi R."/>
            <person name="Vision T.J."/>
            <person name="Zeng Q."/>
            <person name="Zolan M.E."/>
            <person name="Pukkila P.J."/>
        </authorList>
    </citation>
    <scope>NUCLEOTIDE SEQUENCE [LARGE SCALE GENOMIC DNA]</scope>
    <source>
        <strain evidence="11">Okayama-7 / 130 / ATCC MYA-4618 / FGSC 9003</strain>
    </source>
</reference>
<dbReference type="PROSITE" id="PS50082">
    <property type="entry name" value="WD_REPEATS_2"/>
    <property type="match status" value="2"/>
</dbReference>
<dbReference type="OMA" id="DPNTLYW"/>
<feature type="region of interest" description="Disordered" evidence="9">
    <location>
        <begin position="35"/>
        <end position="117"/>
    </location>
</feature>
<feature type="compositionally biased region" description="Basic and acidic residues" evidence="9">
    <location>
        <begin position="90"/>
        <end position="113"/>
    </location>
</feature>
<evidence type="ECO:0000256" key="6">
    <source>
        <dbReference type="ARBA" id="ARBA00023125"/>
    </source>
</evidence>
<evidence type="ECO:0000256" key="3">
    <source>
        <dbReference type="ARBA" id="ARBA00022574"/>
    </source>
</evidence>
<dbReference type="PROSITE" id="PS50294">
    <property type="entry name" value="WD_REPEATS_REGION"/>
    <property type="match status" value="1"/>
</dbReference>
<dbReference type="OrthoDB" id="9890280at2759"/>
<dbReference type="InParanoid" id="A8NF75"/>
<dbReference type="SUPFAM" id="SSF50978">
    <property type="entry name" value="WD40 repeat-like"/>
    <property type="match status" value="1"/>
</dbReference>
<dbReference type="InterPro" id="IPR019775">
    <property type="entry name" value="WD40_repeat_CS"/>
</dbReference>
<dbReference type="GeneID" id="6009711"/>
<dbReference type="PANTHER" id="PTHR14773:SF0">
    <property type="entry name" value="WD REPEAT-CONTAINING PROTEIN 76"/>
    <property type="match status" value="1"/>
</dbReference>
<dbReference type="PROSITE" id="PS00678">
    <property type="entry name" value="WD_REPEATS_1"/>
    <property type="match status" value="1"/>
</dbReference>
<dbReference type="AlphaFoldDB" id="A8NF75"/>
<keyword evidence="5 8" id="KW-0227">DNA damage</keyword>
<name>A8NF75_COPC7</name>
<evidence type="ECO:0000313" key="10">
    <source>
        <dbReference type="EMBL" id="EAU88489.1"/>
    </source>
</evidence>
<protein>
    <recommendedName>
        <fullName evidence="2 8">DNA damage-binding protein CMR1</fullName>
    </recommendedName>
</protein>
<accession>A8NF75</accession>
<dbReference type="InterPro" id="IPR015943">
    <property type="entry name" value="WD40/YVTN_repeat-like_dom_sf"/>
</dbReference>
<feature type="repeat" description="WD" evidence="7">
    <location>
        <begin position="416"/>
        <end position="457"/>
    </location>
</feature>
<dbReference type="GO" id="GO:0006974">
    <property type="term" value="P:DNA damage response"/>
    <property type="evidence" value="ECO:0007669"/>
    <property type="project" value="UniProtKB-KW"/>
</dbReference>
<dbReference type="KEGG" id="cci:CC1G_04195"/>
<dbReference type="EMBL" id="AACS02000002">
    <property type="protein sequence ID" value="EAU88489.1"/>
    <property type="molecule type" value="Genomic_DNA"/>
</dbReference>
<evidence type="ECO:0000256" key="5">
    <source>
        <dbReference type="ARBA" id="ARBA00022763"/>
    </source>
</evidence>
<dbReference type="FunCoup" id="A8NF75">
    <property type="interactions" value="184"/>
</dbReference>
<dbReference type="VEuPathDB" id="FungiDB:CC1G_04195"/>
<dbReference type="Pfam" id="PF00400">
    <property type="entry name" value="WD40"/>
    <property type="match status" value="2"/>
</dbReference>
<dbReference type="PANTHER" id="PTHR14773">
    <property type="entry name" value="WD REPEAT-CONTAINING PROTEIN 76"/>
    <property type="match status" value="1"/>
</dbReference>
<dbReference type="InterPro" id="IPR050853">
    <property type="entry name" value="WD_repeat_DNA-damage-binding"/>
</dbReference>
<evidence type="ECO:0000256" key="4">
    <source>
        <dbReference type="ARBA" id="ARBA00022737"/>
    </source>
</evidence>
<sequence length="559" mass="63913">MVKLSEYELEREANIARNKLLLQQLELKAAVDDLGVSKAKAKSTAKPIQPGKREKRKREPEADLPRRQSARLRKAVIDPNESPQKRRKREREEELQRRKEEEERLKREEEARKASRPRHNKLDLIALVENGPEDIESLSKSMKDIPKDIKKRVPDFDDFVYEDNKEEERLVAELRKKMSGLKVHARAKVTRSRVYCAAYHPEVTKDLIFFGDKEGALGIWDARAPPEEDEDAKQNEGEDREGGRYWRIQLHWPANAKSSISSIKVDPIDPHNVYTSSYDTTVRALSFTTGVSREIFHSDNLVNSIDLVPSGHEMWLSDTSGWVTHIDLRESNQKHKSFQLSEQKIGSVSVNPTFPNFLATASNSRTVKVWDVRKLNTALEDFTDSEPQDSTIIDVNLEVITEFAQSDKGKGCLRAEWQHDKSATAAFWDPRGRQLVSTSYDDTLRLWNFNNSKLFKEDAPFPSSRPFSRIKHNCQTGKWVTLLKARWTQNPDVYPYFTIGNMNHSVDIYSGKGDHIASLSDPRRITAVQAVTCSHPSVVERVATANASGRCVLWAPKDL</sequence>
<proteinExistence type="inferred from homology"/>
<dbReference type="Gene3D" id="2.130.10.10">
    <property type="entry name" value="YVTN repeat-like/Quinoprotein amine dehydrogenase"/>
    <property type="match status" value="1"/>
</dbReference>
<dbReference type="InterPro" id="IPR036322">
    <property type="entry name" value="WD40_repeat_dom_sf"/>
</dbReference>
<keyword evidence="6 8" id="KW-0238">DNA-binding</keyword>
<keyword evidence="4" id="KW-0677">Repeat</keyword>
<gene>
    <name evidence="10" type="ORF">CC1G_04195</name>
</gene>
<comment type="similarity">
    <text evidence="1 8">Belongs to the WD repeat DDB2/WDR76 family.</text>
</comment>
<evidence type="ECO:0000256" key="8">
    <source>
        <dbReference type="RuleBase" id="RU365004"/>
    </source>
</evidence>
<evidence type="ECO:0000256" key="1">
    <source>
        <dbReference type="ARBA" id="ARBA00005434"/>
    </source>
</evidence>
<evidence type="ECO:0000256" key="9">
    <source>
        <dbReference type="SAM" id="MobiDB-lite"/>
    </source>
</evidence>
<dbReference type="InterPro" id="IPR001680">
    <property type="entry name" value="WD40_rpt"/>
</dbReference>
<evidence type="ECO:0000313" key="11">
    <source>
        <dbReference type="Proteomes" id="UP000001861"/>
    </source>
</evidence>
<dbReference type="STRING" id="240176.A8NF75"/>
<evidence type="ECO:0000256" key="7">
    <source>
        <dbReference type="PROSITE-ProRule" id="PRU00221"/>
    </source>
</evidence>
<feature type="repeat" description="WD" evidence="7">
    <location>
        <begin position="338"/>
        <end position="380"/>
    </location>
</feature>